<reference evidence="6 7" key="1">
    <citation type="journal article" date="2012" name="J. Bacteriol.">
        <title>Genome Sequence of Nitratireductor indicus Type Strain C115.</title>
        <authorList>
            <person name="Lai Q."/>
            <person name="Li G."/>
            <person name="Yu Z."/>
            <person name="Shao Z."/>
        </authorList>
    </citation>
    <scope>NUCLEOTIDE SEQUENCE [LARGE SCALE GENOMIC DNA]</scope>
    <source>
        <strain evidence="6 7">C115</strain>
    </source>
</reference>
<dbReference type="PANTHER" id="PTHR43649:SF29">
    <property type="entry name" value="OSMOPROTECTIVE COMPOUNDS-BINDING PROTEIN GGTB"/>
    <property type="match status" value="1"/>
</dbReference>
<evidence type="ECO:0000313" key="6">
    <source>
        <dbReference type="EMBL" id="EKF41545.1"/>
    </source>
</evidence>
<dbReference type="Pfam" id="PF01547">
    <property type="entry name" value="SBP_bac_1"/>
    <property type="match status" value="1"/>
</dbReference>
<organism evidence="6 7">
    <name type="scientific">Nitratireductor indicus C115</name>
    <dbReference type="NCBI Taxonomy" id="1231190"/>
    <lineage>
        <taxon>Bacteria</taxon>
        <taxon>Pseudomonadati</taxon>
        <taxon>Pseudomonadota</taxon>
        <taxon>Alphaproteobacteria</taxon>
        <taxon>Hyphomicrobiales</taxon>
        <taxon>Phyllobacteriaceae</taxon>
        <taxon>Nitratireductor</taxon>
    </lineage>
</organism>
<dbReference type="GO" id="GO:0042597">
    <property type="term" value="C:periplasmic space"/>
    <property type="evidence" value="ECO:0007669"/>
    <property type="project" value="UniProtKB-SubCell"/>
</dbReference>
<dbReference type="OrthoDB" id="8663148at2"/>
<dbReference type="RefSeq" id="WP_009451199.1">
    <property type="nucleotide sequence ID" value="NZ_AMSI01000010.1"/>
</dbReference>
<dbReference type="EMBL" id="AMSI01000010">
    <property type="protein sequence ID" value="EKF41545.1"/>
    <property type="molecule type" value="Genomic_DNA"/>
</dbReference>
<comment type="subcellular location">
    <subcellularLocation>
        <location evidence="1">Periplasm</location>
    </subcellularLocation>
</comment>
<sequence>MKTPLLAGAVALALCSAAPMVVSGGALAADLKFAPGEDARFNWKSFEDFKAAHDLSGQEMSLFGPWLSADKDLIESVTAYFEEATGAKVKYSGSDSFEQQIVIDTQAGSAPNVAVFPQPGLASDLASKGLLVPLGNETADWIKNNYAAGQSWVDLGTYEGKDGTSAFYAFPYKADVKSLVWFVPENFEDAGYEVPTTMEELKALSEQIVADGATPWCIGLGSGGATGWPATDWVEDLMLRTQPPEVYDQWVRNEIPFDDERVVAAIDEFGAFAKNDKYVDGGTSAVVSTDFRDSPKGLFASPPKCYMHRQASFIPSFFPEGTELGRDADFFYFPAYAEKDLGTPVLGAGTLFAITKDSEVARAFIDFLKTPIAHEIWMAQAGFLTPYTGANPDAYANDALRKQGEILTSATTFRFDASDLMPGKIGAGAFWTGMIDYVGGKSAKDVGAEIQKEWDAIK</sequence>
<evidence type="ECO:0000256" key="1">
    <source>
        <dbReference type="ARBA" id="ARBA00004418"/>
    </source>
</evidence>
<protein>
    <submittedName>
        <fullName evidence="6">Extracellular solute-binding protein</fullName>
    </submittedName>
</protein>
<dbReference type="AlphaFoldDB" id="K2NQB0"/>
<dbReference type="InterPro" id="IPR050490">
    <property type="entry name" value="Bact_solute-bd_prot1"/>
</dbReference>
<keyword evidence="3" id="KW-0813">Transport</keyword>
<gene>
    <name evidence="6" type="ORF">NA8A_15091</name>
</gene>
<comment type="caution">
    <text evidence="6">The sequence shown here is derived from an EMBL/GenBank/DDBJ whole genome shotgun (WGS) entry which is preliminary data.</text>
</comment>
<accession>K2NQB0</accession>
<feature type="signal peptide" evidence="5">
    <location>
        <begin position="1"/>
        <end position="28"/>
    </location>
</feature>
<dbReference type="eggNOG" id="COG1653">
    <property type="taxonomic scope" value="Bacteria"/>
</dbReference>
<dbReference type="STRING" id="721133.SAMN05216176_11082"/>
<name>K2NQB0_9HYPH</name>
<keyword evidence="4" id="KW-0574">Periplasm</keyword>
<keyword evidence="7" id="KW-1185">Reference proteome</keyword>
<keyword evidence="5" id="KW-0732">Signal</keyword>
<evidence type="ECO:0000313" key="7">
    <source>
        <dbReference type="Proteomes" id="UP000007374"/>
    </source>
</evidence>
<dbReference type="Gene3D" id="3.40.190.10">
    <property type="entry name" value="Periplasmic binding protein-like II"/>
    <property type="match status" value="2"/>
</dbReference>
<dbReference type="Proteomes" id="UP000007374">
    <property type="component" value="Unassembled WGS sequence"/>
</dbReference>
<dbReference type="InterPro" id="IPR006059">
    <property type="entry name" value="SBP"/>
</dbReference>
<evidence type="ECO:0000256" key="3">
    <source>
        <dbReference type="ARBA" id="ARBA00022448"/>
    </source>
</evidence>
<evidence type="ECO:0000256" key="2">
    <source>
        <dbReference type="ARBA" id="ARBA00008520"/>
    </source>
</evidence>
<dbReference type="PATRIC" id="fig|1231190.3.peg.3129"/>
<evidence type="ECO:0000256" key="4">
    <source>
        <dbReference type="ARBA" id="ARBA00022764"/>
    </source>
</evidence>
<feature type="chain" id="PRO_5003864746" evidence="5">
    <location>
        <begin position="29"/>
        <end position="458"/>
    </location>
</feature>
<dbReference type="SUPFAM" id="SSF53850">
    <property type="entry name" value="Periplasmic binding protein-like II"/>
    <property type="match status" value="1"/>
</dbReference>
<evidence type="ECO:0000256" key="5">
    <source>
        <dbReference type="SAM" id="SignalP"/>
    </source>
</evidence>
<comment type="similarity">
    <text evidence="2">Belongs to the bacterial solute-binding protein 1 family.</text>
</comment>
<dbReference type="PANTHER" id="PTHR43649">
    <property type="entry name" value="ARABINOSE-BINDING PROTEIN-RELATED"/>
    <property type="match status" value="1"/>
</dbReference>
<proteinExistence type="inferred from homology"/>